<name>A0A5C7EKP6_9PROT</name>
<sequence length="379" mass="42728">MFVTQTKEIIFLLSFVFLDRKMPTRIYSIFCLEGEMDDVVERASGVMERFDYSTLAPEVRERVVDAYYRIRACLKRTSEDVVTIGRLLLQVKEILGDRLDGWAQIEFGLSVSTVRRFMLAAKKAEVIPEIESLPPKVLYLLSEPSVPDALVQEVIEKSKAGQRVTAKEVEAAVRQARAAEERARQLEADLDAALTEATDLRHRLAEAERELTGLEKRAREEAERADAAARQLARTAEELREVEKAYQDTLRELESVRANPPRQVIEKSSLEEKRRELERHIADLQRKAEAEQARLEDLRRRAMQALSDQHLAAVAADQLKRLESDLVAIRAMVDAHAGIADTLAASPADLRSHAVTLAARVRQTAGAVERLAQILESIK</sequence>
<comment type="caution">
    <text evidence="2">The sequence shown here is derived from an EMBL/GenBank/DDBJ whole genome shotgun (WGS) entry which is preliminary data.</text>
</comment>
<dbReference type="EMBL" id="VPFL01000012">
    <property type="protein sequence ID" value="TXF11608.1"/>
    <property type="molecule type" value="Genomic_DNA"/>
</dbReference>
<evidence type="ECO:0000256" key="1">
    <source>
        <dbReference type="SAM" id="Coils"/>
    </source>
</evidence>
<keyword evidence="3" id="KW-1185">Reference proteome</keyword>
<evidence type="ECO:0000313" key="3">
    <source>
        <dbReference type="Proteomes" id="UP000321201"/>
    </source>
</evidence>
<organism evidence="2 3">
    <name type="scientific">Pelomicrobium methylotrophicum</name>
    <dbReference type="NCBI Taxonomy" id="2602750"/>
    <lineage>
        <taxon>Bacteria</taxon>
        <taxon>Pseudomonadati</taxon>
        <taxon>Pseudomonadota</taxon>
        <taxon>Hydrogenophilia</taxon>
        <taxon>Hydrogenophilia incertae sedis</taxon>
        <taxon>Pelomicrobium</taxon>
    </lineage>
</organism>
<protein>
    <submittedName>
        <fullName evidence="2">Uncharacterized protein</fullName>
    </submittedName>
</protein>
<reference evidence="2 3" key="1">
    <citation type="submission" date="2019-08" db="EMBL/GenBank/DDBJ databases">
        <title>Pelomicrobium methylotrophicum gen. nov., sp. nov. a moderately thermophilic, facultatively anaerobic, lithoautotrophic and methylotrophic bacterium isolated from a terrestrial mud volcano.</title>
        <authorList>
            <person name="Slobodkina G.B."/>
            <person name="Merkel A.Y."/>
            <person name="Slobodkin A.I."/>
        </authorList>
    </citation>
    <scope>NUCLEOTIDE SEQUENCE [LARGE SCALE GENOMIC DNA]</scope>
    <source>
        <strain evidence="2 3">SM250</strain>
    </source>
</reference>
<evidence type="ECO:0000313" key="2">
    <source>
        <dbReference type="EMBL" id="TXF11608.1"/>
    </source>
</evidence>
<dbReference type="AlphaFoldDB" id="A0A5C7EKP6"/>
<accession>A0A5C7EKP6</accession>
<feature type="coiled-coil region" evidence="1">
    <location>
        <begin position="166"/>
        <end position="308"/>
    </location>
</feature>
<dbReference type="Proteomes" id="UP000321201">
    <property type="component" value="Unassembled WGS sequence"/>
</dbReference>
<gene>
    <name evidence="2" type="ORF">FR698_09720</name>
</gene>
<dbReference type="InParanoid" id="A0A5C7EKP6"/>
<proteinExistence type="predicted"/>
<keyword evidence="1" id="KW-0175">Coiled coil</keyword>